<dbReference type="Pfam" id="PF08239">
    <property type="entry name" value="SH3_3"/>
    <property type="match status" value="1"/>
</dbReference>
<dbReference type="RefSeq" id="WP_209137849.1">
    <property type="nucleotide sequence ID" value="NZ_JAGHKO010000001.1"/>
</dbReference>
<evidence type="ECO:0000313" key="2">
    <source>
        <dbReference type="EMBL" id="MBO9199794.1"/>
    </source>
</evidence>
<sequence>MALQDKYQELLSTAKTVGVANLQVREQDNVLYIDGEAPTGAAKDSLWNVYGKLDPDFRSADVVMNINVTSMAPGAKAKVTTEQSNLNIRKGPGTDQPIVGKAAHHEIVTLVSKTNDQWWLIRTDKGEEGYASAQYLSPQG</sequence>
<dbReference type="PROSITE" id="PS51781">
    <property type="entry name" value="SH3B"/>
    <property type="match status" value="1"/>
</dbReference>
<organism evidence="2 3">
    <name type="scientific">Niastella soli</name>
    <dbReference type="NCBI Taxonomy" id="2821487"/>
    <lineage>
        <taxon>Bacteria</taxon>
        <taxon>Pseudomonadati</taxon>
        <taxon>Bacteroidota</taxon>
        <taxon>Chitinophagia</taxon>
        <taxon>Chitinophagales</taxon>
        <taxon>Chitinophagaceae</taxon>
        <taxon>Niastella</taxon>
    </lineage>
</organism>
<dbReference type="SMART" id="SM00287">
    <property type="entry name" value="SH3b"/>
    <property type="match status" value="1"/>
</dbReference>
<gene>
    <name evidence="2" type="ORF">J7I42_05930</name>
</gene>
<dbReference type="Proteomes" id="UP000677244">
    <property type="component" value="Unassembled WGS sequence"/>
</dbReference>
<dbReference type="InterPro" id="IPR036028">
    <property type="entry name" value="SH3-like_dom_sf"/>
</dbReference>
<protein>
    <submittedName>
        <fullName evidence="2">SH3 domain-containing protein</fullName>
    </submittedName>
</protein>
<dbReference type="Gene3D" id="2.30.30.40">
    <property type="entry name" value="SH3 Domains"/>
    <property type="match status" value="1"/>
</dbReference>
<accession>A0ABS3YPM1</accession>
<dbReference type="EMBL" id="JAGHKO010000001">
    <property type="protein sequence ID" value="MBO9199794.1"/>
    <property type="molecule type" value="Genomic_DNA"/>
</dbReference>
<evidence type="ECO:0000313" key="3">
    <source>
        <dbReference type="Proteomes" id="UP000677244"/>
    </source>
</evidence>
<proteinExistence type="predicted"/>
<dbReference type="InterPro" id="IPR003646">
    <property type="entry name" value="SH3-like_bac-type"/>
</dbReference>
<name>A0ABS3YPM1_9BACT</name>
<dbReference type="SUPFAM" id="SSF50044">
    <property type="entry name" value="SH3-domain"/>
    <property type="match status" value="1"/>
</dbReference>
<evidence type="ECO:0000259" key="1">
    <source>
        <dbReference type="PROSITE" id="PS51781"/>
    </source>
</evidence>
<keyword evidence="3" id="KW-1185">Reference proteome</keyword>
<comment type="caution">
    <text evidence="2">The sequence shown here is derived from an EMBL/GenBank/DDBJ whole genome shotgun (WGS) entry which is preliminary data.</text>
</comment>
<reference evidence="2 3" key="1">
    <citation type="submission" date="2021-03" db="EMBL/GenBank/DDBJ databases">
        <title>Assistant Professor.</title>
        <authorList>
            <person name="Huq M.A."/>
        </authorList>
    </citation>
    <scope>NUCLEOTIDE SEQUENCE [LARGE SCALE GENOMIC DNA]</scope>
    <source>
        <strain evidence="2 3">MAH-29</strain>
    </source>
</reference>
<feature type="domain" description="SH3b" evidence="1">
    <location>
        <begin position="74"/>
        <end position="140"/>
    </location>
</feature>